<keyword evidence="3" id="KW-1185">Reference proteome</keyword>
<feature type="transmembrane region" description="Helical" evidence="1">
    <location>
        <begin position="55"/>
        <end position="73"/>
    </location>
</feature>
<dbReference type="AlphaFoldDB" id="Q1IKQ7"/>
<keyword evidence="1" id="KW-0472">Membrane</keyword>
<accession>Q1IKQ7</accession>
<evidence type="ECO:0000313" key="3">
    <source>
        <dbReference type="Proteomes" id="UP000002432"/>
    </source>
</evidence>
<gene>
    <name evidence="2" type="ordered locus">Acid345_3542</name>
</gene>
<dbReference type="EnsemblBacteria" id="ABF42543">
    <property type="protein sequence ID" value="ABF42543"/>
    <property type="gene ID" value="Acid345_3542"/>
</dbReference>
<proteinExistence type="predicted"/>
<feature type="transmembrane region" description="Helical" evidence="1">
    <location>
        <begin position="85"/>
        <end position="107"/>
    </location>
</feature>
<reference evidence="2 3" key="1">
    <citation type="journal article" date="2009" name="Appl. Environ. Microbiol.">
        <title>Three genomes from the phylum Acidobacteria provide insight into the lifestyles of these microorganisms in soils.</title>
        <authorList>
            <person name="Ward N.L."/>
            <person name="Challacombe J.F."/>
            <person name="Janssen P.H."/>
            <person name="Henrissat B."/>
            <person name="Coutinho P.M."/>
            <person name="Wu M."/>
            <person name="Xie G."/>
            <person name="Haft D.H."/>
            <person name="Sait M."/>
            <person name="Badger J."/>
            <person name="Barabote R.D."/>
            <person name="Bradley B."/>
            <person name="Brettin T.S."/>
            <person name="Brinkac L.M."/>
            <person name="Bruce D."/>
            <person name="Creasy T."/>
            <person name="Daugherty S.C."/>
            <person name="Davidsen T.M."/>
            <person name="DeBoy R.T."/>
            <person name="Detter J.C."/>
            <person name="Dodson R.J."/>
            <person name="Durkin A.S."/>
            <person name="Ganapathy A."/>
            <person name="Gwinn-Giglio M."/>
            <person name="Han C.S."/>
            <person name="Khouri H."/>
            <person name="Kiss H."/>
            <person name="Kothari S.P."/>
            <person name="Madupu R."/>
            <person name="Nelson K.E."/>
            <person name="Nelson W.C."/>
            <person name="Paulsen I."/>
            <person name="Penn K."/>
            <person name="Ren Q."/>
            <person name="Rosovitz M.J."/>
            <person name="Selengut J.D."/>
            <person name="Shrivastava S."/>
            <person name="Sullivan S.A."/>
            <person name="Tapia R."/>
            <person name="Thompson L.S."/>
            <person name="Watkins K.L."/>
            <person name="Yang Q."/>
            <person name="Yu C."/>
            <person name="Zafar N."/>
            <person name="Zhou L."/>
            <person name="Kuske C.R."/>
        </authorList>
    </citation>
    <scope>NUCLEOTIDE SEQUENCE [LARGE SCALE GENOMIC DNA]</scope>
    <source>
        <strain evidence="2 3">Ellin345</strain>
    </source>
</reference>
<name>Q1IKQ7_KORVE</name>
<organism evidence="2 3">
    <name type="scientific">Koribacter versatilis (strain Ellin345)</name>
    <dbReference type="NCBI Taxonomy" id="204669"/>
    <lineage>
        <taxon>Bacteria</taxon>
        <taxon>Pseudomonadati</taxon>
        <taxon>Acidobacteriota</taxon>
        <taxon>Terriglobia</taxon>
        <taxon>Terriglobales</taxon>
        <taxon>Candidatus Korobacteraceae</taxon>
        <taxon>Candidatus Korobacter</taxon>
    </lineage>
</organism>
<keyword evidence="1" id="KW-1133">Transmembrane helix</keyword>
<feature type="transmembrane region" description="Helical" evidence="1">
    <location>
        <begin position="6"/>
        <end position="24"/>
    </location>
</feature>
<evidence type="ECO:0000256" key="1">
    <source>
        <dbReference type="SAM" id="Phobius"/>
    </source>
</evidence>
<protein>
    <submittedName>
        <fullName evidence="2">Uncharacterized protein</fullName>
    </submittedName>
</protein>
<dbReference type="EMBL" id="CP000360">
    <property type="protein sequence ID" value="ABF42543.1"/>
    <property type="molecule type" value="Genomic_DNA"/>
</dbReference>
<dbReference type="KEGG" id="aba:Acid345_3542"/>
<dbReference type="STRING" id="204669.Acid345_3542"/>
<dbReference type="HOGENOM" id="CLU_1924806_0_0_0"/>
<keyword evidence="1" id="KW-0812">Transmembrane</keyword>
<sequence>MPWIWMLVATCVGEVLGYLYLNYYPSTFSDHRAIDAPPEPEPPKVEQFVLKFKKMVQVFFVITVTFMIALNAFEDLTGKIGWHVAFAIWVIVLTGFMTWLLILELYIRYASSILSERNVTPVPFTRRRARS</sequence>
<dbReference type="Proteomes" id="UP000002432">
    <property type="component" value="Chromosome"/>
</dbReference>
<evidence type="ECO:0000313" key="2">
    <source>
        <dbReference type="EMBL" id="ABF42543.1"/>
    </source>
</evidence>